<dbReference type="OrthoDB" id="2430828at2759"/>
<sequence length="673" mass="78062">MVKSYNCLRLDNKYIFQVNVYQNENDKDNKKFFKVSGDKKYPFDSVKVRQVMKLISYEGKFKDSETLELWKVNDNKDVFNSVSTGYGIKQLGGVPMKYQQIPGGSGIGKSRVGMESQHLISYAEESVLINISPSRIDLVKASLNDSCYIFIDFNDGCKYFQKLDKMHSSVRIGARIAVASGIAGKILEDLPEESFNLYRLNDVMQEILYHHFKTTHRSLEAVIIHIDEYQMYIDDVQRDKKISREDARRFFKDMLHEICCFMSNQNMNKSEHEFFIIPICTGTSAIDLHFLHNVSLICLKPLSYSSALKMFFDKYDPDNKKTEICNFISKQEHFHIALFDTGFVPKFLDDFLSPKFITLKTDWENNLHHRMTAESVKVDSNNPDHWKSIKDIRTIISFGLTRQIVERDFLLPSNTSIGDIERDGLIFLAIPENYPNIDKFIIIIPFMLLKILNQMLLPHPFFPDELLLISTIDRPWQWQDFECLHGYYQKALIEALINIKKARIQYLKEINDSDGLIIEEQKNWCLSDIFRGAKGNANLLKCQVKLHQLDIFTEKNKLLVETMDIAEFKRSVLCKDEITHSLEMAIFHCADEYANIDHHLVLESTSNGKPLAIFIQDKYSDLNMNNSTISGPDLKRWVESSEMPQLLLIDDECIAEYLSPTFAHRVSVITRQL</sequence>
<reference evidence="1 2" key="1">
    <citation type="submission" date="2018-06" db="EMBL/GenBank/DDBJ databases">
        <title>Comparative genomics reveals the genomic features of Rhizophagus irregularis, R. cerebriforme, R. diaphanum and Gigaspora rosea, and their symbiotic lifestyle signature.</title>
        <authorList>
            <person name="Morin E."/>
            <person name="San Clemente H."/>
            <person name="Chen E.C.H."/>
            <person name="De La Providencia I."/>
            <person name="Hainaut M."/>
            <person name="Kuo A."/>
            <person name="Kohler A."/>
            <person name="Murat C."/>
            <person name="Tang N."/>
            <person name="Roy S."/>
            <person name="Loubradou J."/>
            <person name="Henrissat B."/>
            <person name="Grigoriev I.V."/>
            <person name="Corradi N."/>
            <person name="Roux C."/>
            <person name="Martin F.M."/>
        </authorList>
    </citation>
    <scope>NUCLEOTIDE SEQUENCE [LARGE SCALE GENOMIC DNA]</scope>
    <source>
        <strain evidence="1 2">DAOM 227022</strain>
    </source>
</reference>
<dbReference type="AlphaFoldDB" id="A0A397T120"/>
<name>A0A397T120_9GLOM</name>
<organism evidence="1 2">
    <name type="scientific">Glomus cerebriforme</name>
    <dbReference type="NCBI Taxonomy" id="658196"/>
    <lineage>
        <taxon>Eukaryota</taxon>
        <taxon>Fungi</taxon>
        <taxon>Fungi incertae sedis</taxon>
        <taxon>Mucoromycota</taxon>
        <taxon>Glomeromycotina</taxon>
        <taxon>Glomeromycetes</taxon>
        <taxon>Glomerales</taxon>
        <taxon>Glomeraceae</taxon>
        <taxon>Glomus</taxon>
    </lineage>
</organism>
<protein>
    <submittedName>
        <fullName evidence="1">Uncharacterized protein</fullName>
    </submittedName>
</protein>
<evidence type="ECO:0000313" key="1">
    <source>
        <dbReference type="EMBL" id="RIA91522.1"/>
    </source>
</evidence>
<gene>
    <name evidence="1" type="ORF">C1645_821932</name>
</gene>
<dbReference type="EMBL" id="QKYT01000150">
    <property type="protein sequence ID" value="RIA91522.1"/>
    <property type="molecule type" value="Genomic_DNA"/>
</dbReference>
<keyword evidence="2" id="KW-1185">Reference proteome</keyword>
<evidence type="ECO:0000313" key="2">
    <source>
        <dbReference type="Proteomes" id="UP000265703"/>
    </source>
</evidence>
<accession>A0A397T120</accession>
<comment type="caution">
    <text evidence="1">The sequence shown here is derived from an EMBL/GenBank/DDBJ whole genome shotgun (WGS) entry which is preliminary data.</text>
</comment>
<dbReference type="Proteomes" id="UP000265703">
    <property type="component" value="Unassembled WGS sequence"/>
</dbReference>
<proteinExistence type="predicted"/>